<feature type="transmembrane region" description="Helical" evidence="6">
    <location>
        <begin position="80"/>
        <end position="102"/>
    </location>
</feature>
<dbReference type="EMBL" id="CBTN010000086">
    <property type="protein sequence ID" value="CDH60239.1"/>
    <property type="molecule type" value="Genomic_DNA"/>
</dbReference>
<dbReference type="STRING" id="1263082.A0A068SD83"/>
<dbReference type="OrthoDB" id="2279611at2759"/>
<dbReference type="VEuPathDB" id="FungiDB:LCOR_11027.1"/>
<reference evidence="7" key="1">
    <citation type="submission" date="2013-08" db="EMBL/GenBank/DDBJ databases">
        <title>Gene expansion shapes genome architecture in the human pathogen Lichtheimia corymbifera: an evolutionary genomics analysis in the ancient terrestrial Mucorales (Mucoromycotina).</title>
        <authorList>
            <person name="Schwartze V.U."/>
            <person name="Winter S."/>
            <person name="Shelest E."/>
            <person name="Marcet-Houben M."/>
            <person name="Horn F."/>
            <person name="Wehner S."/>
            <person name="Hoffmann K."/>
            <person name="Riege K."/>
            <person name="Sammeth M."/>
            <person name="Nowrousian M."/>
            <person name="Valiante V."/>
            <person name="Linde J."/>
            <person name="Jacobsen I.D."/>
            <person name="Marz M."/>
            <person name="Brakhage A.A."/>
            <person name="Gabaldon T."/>
            <person name="Bocker S."/>
            <person name="Voigt K."/>
        </authorList>
    </citation>
    <scope>NUCLEOTIDE SEQUENCE [LARGE SCALE GENOMIC DNA]</scope>
    <source>
        <strain evidence="7">FSU 9682</strain>
    </source>
</reference>
<keyword evidence="4 6" id="KW-0472">Membrane</keyword>
<protein>
    <submittedName>
        <fullName evidence="7">Tetraspanin tsp4</fullName>
    </submittedName>
</protein>
<evidence type="ECO:0000256" key="1">
    <source>
        <dbReference type="ARBA" id="ARBA00004141"/>
    </source>
</evidence>
<dbReference type="PANTHER" id="PTHR19282">
    <property type="entry name" value="TETRASPANIN"/>
    <property type="match status" value="1"/>
</dbReference>
<name>A0A068SD83_9FUNG</name>
<evidence type="ECO:0000256" key="2">
    <source>
        <dbReference type="ARBA" id="ARBA00022692"/>
    </source>
</evidence>
<keyword evidence="8" id="KW-1185">Reference proteome</keyword>
<feature type="transmembrane region" description="Helical" evidence="6">
    <location>
        <begin position="49"/>
        <end position="73"/>
    </location>
</feature>
<evidence type="ECO:0000256" key="4">
    <source>
        <dbReference type="ARBA" id="ARBA00023136"/>
    </source>
</evidence>
<dbReference type="Pfam" id="PF00335">
    <property type="entry name" value="Tetraspanin"/>
    <property type="match status" value="1"/>
</dbReference>
<comment type="caution">
    <text evidence="7">The sequence shown here is derived from an EMBL/GenBank/DDBJ whole genome shotgun (WGS) entry which is preliminary data.</text>
</comment>
<dbReference type="PRINTS" id="PR00259">
    <property type="entry name" value="TMFOUR"/>
</dbReference>
<evidence type="ECO:0000313" key="7">
    <source>
        <dbReference type="EMBL" id="CDH60239.1"/>
    </source>
</evidence>
<organism evidence="7 8">
    <name type="scientific">Lichtheimia corymbifera JMRC:FSU:9682</name>
    <dbReference type="NCBI Taxonomy" id="1263082"/>
    <lineage>
        <taxon>Eukaryota</taxon>
        <taxon>Fungi</taxon>
        <taxon>Fungi incertae sedis</taxon>
        <taxon>Mucoromycota</taxon>
        <taxon>Mucoromycotina</taxon>
        <taxon>Mucoromycetes</taxon>
        <taxon>Mucorales</taxon>
        <taxon>Lichtheimiaceae</taxon>
        <taxon>Lichtheimia</taxon>
    </lineage>
</organism>
<keyword evidence="2 6" id="KW-0812">Transmembrane</keyword>
<accession>A0A068SD83</accession>
<dbReference type="AlphaFoldDB" id="A0A068SD83"/>
<evidence type="ECO:0000256" key="5">
    <source>
        <dbReference type="SAM" id="MobiDB-lite"/>
    </source>
</evidence>
<dbReference type="Proteomes" id="UP000027586">
    <property type="component" value="Unassembled WGS sequence"/>
</dbReference>
<feature type="transmembrane region" description="Helical" evidence="6">
    <location>
        <begin position="177"/>
        <end position="200"/>
    </location>
</feature>
<proteinExistence type="predicted"/>
<dbReference type="GO" id="GO:0016020">
    <property type="term" value="C:membrane"/>
    <property type="evidence" value="ECO:0007669"/>
    <property type="project" value="UniProtKB-SubCell"/>
</dbReference>
<evidence type="ECO:0000313" key="8">
    <source>
        <dbReference type="Proteomes" id="UP000027586"/>
    </source>
</evidence>
<feature type="transmembrane region" description="Helical" evidence="6">
    <location>
        <begin position="12"/>
        <end position="37"/>
    </location>
</feature>
<gene>
    <name evidence="7" type="ORF">LCOR_11027.1</name>
</gene>
<feature type="region of interest" description="Disordered" evidence="5">
    <location>
        <begin position="207"/>
        <end position="241"/>
    </location>
</feature>
<dbReference type="InterPro" id="IPR018499">
    <property type="entry name" value="Tetraspanin/Peripherin"/>
</dbReference>
<keyword evidence="3 6" id="KW-1133">Transmembrane helix</keyword>
<comment type="subcellular location">
    <subcellularLocation>
        <location evidence="1">Membrane</location>
        <topology evidence="1">Multi-pass membrane protein</topology>
    </subcellularLocation>
</comment>
<sequence length="285" mass="31245">MAATCCARLSKLYMLTTNLLVACLGVAFIAFGVIGFRDGFKGAILFPPLIFKLIAILGAIIVLAALLGIAGAFKHRKGIIIVYMIIVVIALVFQVVIGVKVYQKGANTASYLAPLWSTGTNSFRETLQNEFECCGYNNAMDQPAVTDKCNPSSGQISTQPPCYDTLNQYAHMCFTRVYLVLFAALAVELLALTNGITILCTRAIHGDPEEEEERRRRRKSGIRLDDMSPDTPTTAGSHNQYGNYYQGGGGGMYEDKYQVSGDSRYDSYDIYKQNNAGMHGGGRYY</sequence>
<evidence type="ECO:0000256" key="3">
    <source>
        <dbReference type="ARBA" id="ARBA00022989"/>
    </source>
</evidence>
<evidence type="ECO:0000256" key="6">
    <source>
        <dbReference type="SAM" id="Phobius"/>
    </source>
</evidence>